<dbReference type="EMBL" id="JABFUD020000010">
    <property type="protein sequence ID" value="KAI5074287.1"/>
    <property type="molecule type" value="Genomic_DNA"/>
</dbReference>
<sequence length="73" mass="7948">MPKGLKEGKMQSPIILCNSQFPPLLPQPQSTARNSCIPTTGKKVPIVEDQLQLQLQLVPFKACKKDSGGNIFA</sequence>
<keyword evidence="2" id="KW-1185">Reference proteome</keyword>
<name>A0A9D4ZHL0_ADICA</name>
<accession>A0A9D4ZHL0</accession>
<gene>
    <name evidence="1" type="ORF">GOP47_0010248</name>
</gene>
<proteinExistence type="predicted"/>
<comment type="caution">
    <text evidence="1">The sequence shown here is derived from an EMBL/GenBank/DDBJ whole genome shotgun (WGS) entry which is preliminary data.</text>
</comment>
<organism evidence="1 2">
    <name type="scientific">Adiantum capillus-veneris</name>
    <name type="common">Maidenhair fern</name>
    <dbReference type="NCBI Taxonomy" id="13818"/>
    <lineage>
        <taxon>Eukaryota</taxon>
        <taxon>Viridiplantae</taxon>
        <taxon>Streptophyta</taxon>
        <taxon>Embryophyta</taxon>
        <taxon>Tracheophyta</taxon>
        <taxon>Polypodiopsida</taxon>
        <taxon>Polypodiidae</taxon>
        <taxon>Polypodiales</taxon>
        <taxon>Pteridineae</taxon>
        <taxon>Pteridaceae</taxon>
        <taxon>Vittarioideae</taxon>
        <taxon>Adiantum</taxon>
    </lineage>
</organism>
<dbReference type="Proteomes" id="UP000886520">
    <property type="component" value="Chromosome 10"/>
</dbReference>
<dbReference type="AlphaFoldDB" id="A0A9D4ZHL0"/>
<evidence type="ECO:0000313" key="1">
    <source>
        <dbReference type="EMBL" id="KAI5074287.1"/>
    </source>
</evidence>
<reference evidence="1" key="1">
    <citation type="submission" date="2021-01" db="EMBL/GenBank/DDBJ databases">
        <title>Adiantum capillus-veneris genome.</title>
        <authorList>
            <person name="Fang Y."/>
            <person name="Liao Q."/>
        </authorList>
    </citation>
    <scope>NUCLEOTIDE SEQUENCE</scope>
    <source>
        <strain evidence="1">H3</strain>
        <tissue evidence="1">Leaf</tissue>
    </source>
</reference>
<protein>
    <submittedName>
        <fullName evidence="1">Uncharacterized protein</fullName>
    </submittedName>
</protein>
<evidence type="ECO:0000313" key="2">
    <source>
        <dbReference type="Proteomes" id="UP000886520"/>
    </source>
</evidence>